<name>E0XUK0_9BACT</name>
<protein>
    <submittedName>
        <fullName evidence="2">Uncharacterized conserved protein</fullName>
    </submittedName>
</protein>
<dbReference type="InterPro" id="IPR016187">
    <property type="entry name" value="CTDL_fold"/>
</dbReference>
<dbReference type="Pfam" id="PF03781">
    <property type="entry name" value="FGE-sulfatase"/>
    <property type="match status" value="1"/>
</dbReference>
<dbReference type="PANTHER" id="PTHR23150:SF19">
    <property type="entry name" value="FORMYLGLYCINE-GENERATING ENZYME"/>
    <property type="match status" value="1"/>
</dbReference>
<dbReference type="PANTHER" id="PTHR23150">
    <property type="entry name" value="SULFATASE MODIFYING FACTOR 1, 2"/>
    <property type="match status" value="1"/>
</dbReference>
<dbReference type="GO" id="GO:0120147">
    <property type="term" value="F:formylglycine-generating oxidase activity"/>
    <property type="evidence" value="ECO:0007669"/>
    <property type="project" value="TreeGrafter"/>
</dbReference>
<feature type="domain" description="Sulfatase-modifying factor enzyme-like" evidence="1">
    <location>
        <begin position="36"/>
        <end position="263"/>
    </location>
</feature>
<dbReference type="InterPro" id="IPR051043">
    <property type="entry name" value="Sulfatase_Mod_Factor_Kinase"/>
</dbReference>
<reference evidence="2" key="1">
    <citation type="journal article" date="2011" name="Environ. Microbiol.">
        <title>Time-series analyses of Monterey Bay coastal microbial picoplankton using a 'genome proxy' microarray.</title>
        <authorList>
            <person name="Rich V.I."/>
            <person name="Pham V.D."/>
            <person name="Eppley J."/>
            <person name="Shi Y."/>
            <person name="DeLong E.F."/>
        </authorList>
    </citation>
    <scope>NUCLEOTIDE SEQUENCE</scope>
</reference>
<dbReference type="SUPFAM" id="SSF56436">
    <property type="entry name" value="C-type lectin-like"/>
    <property type="match status" value="1"/>
</dbReference>
<proteinExistence type="predicted"/>
<evidence type="ECO:0000259" key="1">
    <source>
        <dbReference type="Pfam" id="PF03781"/>
    </source>
</evidence>
<dbReference type="InterPro" id="IPR042095">
    <property type="entry name" value="SUMF_sf"/>
</dbReference>
<dbReference type="Gene3D" id="3.90.1580.10">
    <property type="entry name" value="paralog of FGE (formylglycine-generating enzyme)"/>
    <property type="match status" value="1"/>
</dbReference>
<accession>E0XUK0</accession>
<evidence type="ECO:0000313" key="2">
    <source>
        <dbReference type="EMBL" id="ADI18091.1"/>
    </source>
</evidence>
<dbReference type="InterPro" id="IPR005532">
    <property type="entry name" value="SUMF_dom"/>
</dbReference>
<sequence>MSQLLRAGLVSGFVCAVFLIVLGKAELVAQEIDLSWVRVEGGTFQMGCVPDDPFCLETEQPRHEVTLSAFELMETELTVSQYGVFVDATGRTPPPAPDFLQTGDHPVVHLTWDDAASVCTWVGGRLPTEAEWEYAARGGSDGTIFWWGNQLTRDYANFGHTECCAGTTGGADVWVNTAPVGSFPANGFGFYDISGNAWEWVDGWIDDQYPNESVIDPQPPATGQLRVMRGASWLNYPEVWRLSVRLAFSAEAHTSNIGVRCARDLPGTVTVE</sequence>
<organism evidence="2">
    <name type="scientific">uncultured Acidobacteriales bacterium HF0200_23L05</name>
    <dbReference type="NCBI Taxonomy" id="710732"/>
    <lineage>
        <taxon>Bacteria</taxon>
        <taxon>Pseudomonadati</taxon>
        <taxon>Acidobacteriota</taxon>
        <taxon>Terriglobia</taxon>
        <taxon>Terriglobales</taxon>
        <taxon>environmental samples</taxon>
    </lineage>
</organism>
<dbReference type="EMBL" id="GU474881">
    <property type="protein sequence ID" value="ADI18091.1"/>
    <property type="molecule type" value="Genomic_DNA"/>
</dbReference>
<dbReference type="AlphaFoldDB" id="E0XUK0"/>